<evidence type="ECO:0000256" key="2">
    <source>
        <dbReference type="ARBA" id="ARBA00022729"/>
    </source>
</evidence>
<keyword evidence="1" id="KW-0800">Toxin</keyword>
<dbReference type="InterPro" id="IPR001144">
    <property type="entry name" value="Enterotoxin_A"/>
</dbReference>
<comment type="caution">
    <text evidence="7">The sequence shown here is derived from an EMBL/GenBank/DDBJ whole genome shotgun (WGS) entry which is preliminary data.</text>
</comment>
<feature type="compositionally biased region" description="Polar residues" evidence="5">
    <location>
        <begin position="299"/>
        <end position="317"/>
    </location>
</feature>
<keyword evidence="2 6" id="KW-0732">Signal</keyword>
<evidence type="ECO:0000313" key="7">
    <source>
        <dbReference type="EMBL" id="OAA36112.1"/>
    </source>
</evidence>
<evidence type="ECO:0000256" key="1">
    <source>
        <dbReference type="ARBA" id="ARBA00022656"/>
    </source>
</evidence>
<dbReference type="AlphaFoldDB" id="A0A166XRV6"/>
<name>A0A166XRV6_9HYPO</name>
<gene>
    <name evidence="7" type="ORF">BBO_08284</name>
</gene>
<proteinExistence type="predicted"/>
<feature type="region of interest" description="Disordered" evidence="5">
    <location>
        <begin position="28"/>
        <end position="81"/>
    </location>
</feature>
<dbReference type="OrthoDB" id="4927890at2759"/>
<keyword evidence="4" id="KW-1015">Disulfide bond</keyword>
<evidence type="ECO:0000256" key="5">
    <source>
        <dbReference type="SAM" id="MobiDB-lite"/>
    </source>
</evidence>
<evidence type="ECO:0000256" key="4">
    <source>
        <dbReference type="ARBA" id="ARBA00023157"/>
    </source>
</evidence>
<dbReference type="GO" id="GO:0090729">
    <property type="term" value="F:toxin activity"/>
    <property type="evidence" value="ECO:0007669"/>
    <property type="project" value="UniProtKB-KW"/>
</dbReference>
<dbReference type="Gene3D" id="3.90.210.10">
    <property type="entry name" value="Heat-Labile Enterotoxin, subunit A"/>
    <property type="match status" value="1"/>
</dbReference>
<dbReference type="Pfam" id="PF01375">
    <property type="entry name" value="Enterotoxin_a"/>
    <property type="match status" value="1"/>
</dbReference>
<dbReference type="SUPFAM" id="SSF56399">
    <property type="entry name" value="ADP-ribosylation"/>
    <property type="match status" value="1"/>
</dbReference>
<evidence type="ECO:0000256" key="6">
    <source>
        <dbReference type="SAM" id="SignalP"/>
    </source>
</evidence>
<feature type="chain" id="PRO_5007882509" evidence="6">
    <location>
        <begin position="22"/>
        <end position="317"/>
    </location>
</feature>
<evidence type="ECO:0000313" key="8">
    <source>
        <dbReference type="Proteomes" id="UP000076863"/>
    </source>
</evidence>
<keyword evidence="8" id="KW-1185">Reference proteome</keyword>
<reference evidence="7 8" key="1">
    <citation type="journal article" date="2016" name="Genome Biol. Evol.">
        <title>Divergent and convergent evolution of fungal pathogenicity.</title>
        <authorList>
            <person name="Shang Y."/>
            <person name="Xiao G."/>
            <person name="Zheng P."/>
            <person name="Cen K."/>
            <person name="Zhan S."/>
            <person name="Wang C."/>
        </authorList>
    </citation>
    <scope>NUCLEOTIDE SEQUENCE [LARGE SCALE GENOMIC DNA]</scope>
    <source>
        <strain evidence="7 8">RCEF 3172</strain>
    </source>
</reference>
<keyword evidence="3" id="KW-0843">Virulence</keyword>
<sequence length="317" mass="34426">MINPWHQTVAALAFAAVLVQGAALPAAPGETSPLPDGDYSDPKSHLHGRQQSLPTVVYRGTGSPPVSVKKRGGFIPRPRDAEPITNQTFGLQNHNLGLGRTLYSSTTRDLAVGVRFALGTENSSWVYRIHATPNMIDLNDSGFDVFYGGDEAEFAALGGIRYDQIEAWVQVSYTGLINSGMHRSDVDKLFDGKEIDSKILALNFTTNPDYNHKYDSLSASPGQPQLAGDEDNVAKFGQKSLEEHAIEFMKKNGKPVGWDGKFPLSLLQTDALPEPERETKLSANSDDDFGLSKAKCRTQLRSASSKNMGRSQTSIGA</sequence>
<dbReference type="Proteomes" id="UP000076863">
    <property type="component" value="Unassembled WGS sequence"/>
</dbReference>
<protein>
    <submittedName>
        <fullName evidence="7">Heat Labile Enterotoxin Type Iib</fullName>
    </submittedName>
</protein>
<feature type="signal peptide" evidence="6">
    <location>
        <begin position="1"/>
        <end position="21"/>
    </location>
</feature>
<feature type="region of interest" description="Disordered" evidence="5">
    <location>
        <begin position="270"/>
        <end position="317"/>
    </location>
</feature>
<evidence type="ECO:0000256" key="3">
    <source>
        <dbReference type="ARBA" id="ARBA00023026"/>
    </source>
</evidence>
<dbReference type="EMBL" id="AZHA01000037">
    <property type="protein sequence ID" value="OAA36112.1"/>
    <property type="molecule type" value="Genomic_DNA"/>
</dbReference>
<accession>A0A166XRV6</accession>
<organism evidence="7 8">
    <name type="scientific">Beauveria brongniartii RCEF 3172</name>
    <dbReference type="NCBI Taxonomy" id="1081107"/>
    <lineage>
        <taxon>Eukaryota</taxon>
        <taxon>Fungi</taxon>
        <taxon>Dikarya</taxon>
        <taxon>Ascomycota</taxon>
        <taxon>Pezizomycotina</taxon>
        <taxon>Sordariomycetes</taxon>
        <taxon>Hypocreomycetidae</taxon>
        <taxon>Hypocreales</taxon>
        <taxon>Cordycipitaceae</taxon>
        <taxon>Beauveria</taxon>
        <taxon>Beauveria brongniartii</taxon>
    </lineage>
</organism>